<dbReference type="InterPro" id="IPR051681">
    <property type="entry name" value="Ser/Thr_Kinases-Pseudokinases"/>
</dbReference>
<keyword evidence="2" id="KW-0547">Nucleotide-binding</keyword>
<evidence type="ECO:0000313" key="7">
    <source>
        <dbReference type="Proteomes" id="UP000269721"/>
    </source>
</evidence>
<dbReference type="EMBL" id="ML001178">
    <property type="protein sequence ID" value="RKO83489.1"/>
    <property type="molecule type" value="Genomic_DNA"/>
</dbReference>
<dbReference type="GO" id="GO:0004674">
    <property type="term" value="F:protein serine/threonine kinase activity"/>
    <property type="evidence" value="ECO:0007669"/>
    <property type="project" value="TreeGrafter"/>
</dbReference>
<dbReference type="PROSITE" id="PS50011">
    <property type="entry name" value="PROTEIN_KINASE_DOM"/>
    <property type="match status" value="1"/>
</dbReference>
<evidence type="ECO:0000256" key="1">
    <source>
        <dbReference type="ARBA" id="ARBA00022679"/>
    </source>
</evidence>
<evidence type="ECO:0000313" key="6">
    <source>
        <dbReference type="EMBL" id="RKO83489.1"/>
    </source>
</evidence>
<dbReference type="InterPro" id="IPR008271">
    <property type="entry name" value="Ser/Thr_kinase_AS"/>
</dbReference>
<dbReference type="PANTHER" id="PTHR44329:SF288">
    <property type="entry name" value="MITOGEN-ACTIVATED PROTEIN KINASE KINASE KINASE 20"/>
    <property type="match status" value="1"/>
</dbReference>
<dbReference type="PANTHER" id="PTHR44329">
    <property type="entry name" value="SERINE/THREONINE-PROTEIN KINASE TNNI3K-RELATED"/>
    <property type="match status" value="1"/>
</dbReference>
<feature type="non-terminal residue" evidence="6">
    <location>
        <position position="428"/>
    </location>
</feature>
<evidence type="ECO:0000259" key="5">
    <source>
        <dbReference type="PROSITE" id="PS50011"/>
    </source>
</evidence>
<dbReference type="Proteomes" id="UP000269721">
    <property type="component" value="Unassembled WGS sequence"/>
</dbReference>
<keyword evidence="1" id="KW-0808">Transferase</keyword>
<organism evidence="6 7">
    <name type="scientific">Blyttiomyces helicus</name>
    <dbReference type="NCBI Taxonomy" id="388810"/>
    <lineage>
        <taxon>Eukaryota</taxon>
        <taxon>Fungi</taxon>
        <taxon>Fungi incertae sedis</taxon>
        <taxon>Chytridiomycota</taxon>
        <taxon>Chytridiomycota incertae sedis</taxon>
        <taxon>Chytridiomycetes</taxon>
        <taxon>Chytridiomycetes incertae sedis</taxon>
        <taxon>Blyttiomyces</taxon>
    </lineage>
</organism>
<dbReference type="SUPFAM" id="SSF56112">
    <property type="entry name" value="Protein kinase-like (PK-like)"/>
    <property type="match status" value="2"/>
</dbReference>
<proteinExistence type="predicted"/>
<keyword evidence="4" id="KW-0067">ATP-binding</keyword>
<dbReference type="SMART" id="SM00220">
    <property type="entry name" value="S_TKc"/>
    <property type="match status" value="1"/>
</dbReference>
<keyword evidence="7" id="KW-1185">Reference proteome</keyword>
<dbReference type="InterPro" id="IPR011009">
    <property type="entry name" value="Kinase-like_dom_sf"/>
</dbReference>
<accession>A0A4P9VV37</accession>
<evidence type="ECO:0000256" key="4">
    <source>
        <dbReference type="ARBA" id="ARBA00022840"/>
    </source>
</evidence>
<evidence type="ECO:0000256" key="3">
    <source>
        <dbReference type="ARBA" id="ARBA00022777"/>
    </source>
</evidence>
<gene>
    <name evidence="6" type="ORF">BDK51DRAFT_29973</name>
</gene>
<dbReference type="InterPro" id="IPR001245">
    <property type="entry name" value="Ser-Thr/Tyr_kinase_cat_dom"/>
</dbReference>
<dbReference type="InterPro" id="IPR000719">
    <property type="entry name" value="Prot_kinase_dom"/>
</dbReference>
<dbReference type="GO" id="GO:0005524">
    <property type="term" value="F:ATP binding"/>
    <property type="evidence" value="ECO:0007669"/>
    <property type="project" value="UniProtKB-KW"/>
</dbReference>
<reference evidence="7" key="1">
    <citation type="journal article" date="2018" name="Nat. Microbiol.">
        <title>Leveraging single-cell genomics to expand the fungal tree of life.</title>
        <authorList>
            <person name="Ahrendt S.R."/>
            <person name="Quandt C.A."/>
            <person name="Ciobanu D."/>
            <person name="Clum A."/>
            <person name="Salamov A."/>
            <person name="Andreopoulos B."/>
            <person name="Cheng J.F."/>
            <person name="Woyke T."/>
            <person name="Pelin A."/>
            <person name="Henrissat B."/>
            <person name="Reynolds N.K."/>
            <person name="Benny G.L."/>
            <person name="Smith M.E."/>
            <person name="James T.Y."/>
            <person name="Grigoriev I.V."/>
        </authorList>
    </citation>
    <scope>NUCLEOTIDE SEQUENCE [LARGE SCALE GENOMIC DNA]</scope>
</reference>
<dbReference type="Pfam" id="PF07714">
    <property type="entry name" value="PK_Tyr_Ser-Thr"/>
    <property type="match status" value="1"/>
</dbReference>
<feature type="domain" description="Protein kinase" evidence="5">
    <location>
        <begin position="1"/>
        <end position="165"/>
    </location>
</feature>
<evidence type="ECO:0000256" key="2">
    <source>
        <dbReference type="ARBA" id="ARBA00022741"/>
    </source>
</evidence>
<name>A0A4P9VV37_9FUNG</name>
<sequence>MSYLHSQDVVHGDLKGANILIDRYGNAVVADFGGSAIKKKSNTATKVLGAYTLHWAAPERIAGKKIERRLTFAADVYSFAATCCEVFSGGALPLFKSEDGEELFDYQISHAVIHERRRPARPKDLPDGLWEIVEISWHEEPRNRPSFDGVIESLSNLLSEPQSFVYVDRTVLSDAPPLAAEIITPSEEPTRINLSGTVGDRSLSMWQRALALPFNLRTYHFPRLTSERLALNDPATLPNVPAVAPIYHDAPHAIDMPPSAAPPSEFLPGPLPMLDSVYASALSFKATPSVTSADPSYLKECNLFAAGVWAISPRSIKGEEPLTNTPTPSHFRWRFFRATWKEKVVVVKRLKSEPLAGRLTAMAEALDIGYALDHENILPLFGAGLDSSGLPFLVVPHMSGGTINHYLTTVPAEKFVQTALGLLTQTCY</sequence>
<dbReference type="AlphaFoldDB" id="A0A4P9VV37"/>
<keyword evidence="3 6" id="KW-0418">Kinase</keyword>
<dbReference type="Gene3D" id="1.10.510.10">
    <property type="entry name" value="Transferase(Phosphotransferase) domain 1"/>
    <property type="match status" value="2"/>
</dbReference>
<protein>
    <submittedName>
        <fullName evidence="6">Kinase-like domain-containing protein</fullName>
    </submittedName>
</protein>
<dbReference type="OrthoDB" id="2146423at2759"/>
<dbReference type="PROSITE" id="PS00108">
    <property type="entry name" value="PROTEIN_KINASE_ST"/>
    <property type="match status" value="1"/>
</dbReference>